<feature type="signal peptide" evidence="1">
    <location>
        <begin position="1"/>
        <end position="27"/>
    </location>
</feature>
<protein>
    <submittedName>
        <fullName evidence="2">Uncharacterized protein</fullName>
    </submittedName>
</protein>
<name>A0ABQ3W0L9_9LACO</name>
<dbReference type="RefSeq" id="WP_203629855.1">
    <property type="nucleotide sequence ID" value="NZ_BNJR01000012.1"/>
</dbReference>
<comment type="caution">
    <text evidence="2">The sequence shown here is derived from an EMBL/GenBank/DDBJ whole genome shotgun (WGS) entry which is preliminary data.</text>
</comment>
<evidence type="ECO:0000313" key="3">
    <source>
        <dbReference type="Proteomes" id="UP000604765"/>
    </source>
</evidence>
<sequence length="129" mass="15052">MKIRTILLTSLLSLSLGAVTTAQPVFAHTWHHGIPRHLRGHYTYHLHRQTVPTWGILNIYSKKMTDQDQGMPMLTMIHLKYYKTSHYTYHFRSWAYAPAASGGTPGTENFTLTKKGHSIWWNHQHYIQH</sequence>
<keyword evidence="3" id="KW-1185">Reference proteome</keyword>
<organism evidence="2 3">
    <name type="scientific">Lentilactobacillus fungorum</name>
    <dbReference type="NCBI Taxonomy" id="2201250"/>
    <lineage>
        <taxon>Bacteria</taxon>
        <taxon>Bacillati</taxon>
        <taxon>Bacillota</taxon>
        <taxon>Bacilli</taxon>
        <taxon>Lactobacillales</taxon>
        <taxon>Lactobacillaceae</taxon>
        <taxon>Lentilactobacillus</taxon>
    </lineage>
</organism>
<reference evidence="2 3" key="1">
    <citation type="journal article" date="2021" name="Int. J. Syst. Evol. Microbiol.">
        <title>Lentilactobacillus fungorum sp. nov., isolated from spent mushroom substrates.</title>
        <authorList>
            <person name="Tohno M."/>
            <person name="Tanizawa Y."/>
            <person name="Kojima Y."/>
            <person name="Sakamoto M."/>
            <person name="Ohkuma M."/>
            <person name="Kobayashi H."/>
        </authorList>
    </citation>
    <scope>NUCLEOTIDE SEQUENCE [LARGE SCALE GENOMIC DNA]</scope>
    <source>
        <strain evidence="2 3">YK48G</strain>
    </source>
</reference>
<gene>
    <name evidence="2" type="ORF">YK48G_12510</name>
</gene>
<proteinExistence type="predicted"/>
<evidence type="ECO:0000313" key="2">
    <source>
        <dbReference type="EMBL" id="GHP13826.1"/>
    </source>
</evidence>
<keyword evidence="1" id="KW-0732">Signal</keyword>
<feature type="chain" id="PRO_5047088756" evidence="1">
    <location>
        <begin position="28"/>
        <end position="129"/>
    </location>
</feature>
<accession>A0ABQ3W0L9</accession>
<dbReference type="EMBL" id="BNJR01000012">
    <property type="protein sequence ID" value="GHP13826.1"/>
    <property type="molecule type" value="Genomic_DNA"/>
</dbReference>
<dbReference type="Proteomes" id="UP000604765">
    <property type="component" value="Unassembled WGS sequence"/>
</dbReference>
<evidence type="ECO:0000256" key="1">
    <source>
        <dbReference type="SAM" id="SignalP"/>
    </source>
</evidence>